<evidence type="ECO:0000256" key="1">
    <source>
        <dbReference type="ARBA" id="ARBA00009512"/>
    </source>
</evidence>
<dbReference type="InterPro" id="IPR035980">
    <property type="entry name" value="Ribosomal_bS6_sf"/>
</dbReference>
<dbReference type="InterPro" id="IPR014717">
    <property type="entry name" value="Transl_elong_EF1B/ribsomal_bS6"/>
</dbReference>
<dbReference type="GO" id="GO:0003735">
    <property type="term" value="F:structural constituent of ribosome"/>
    <property type="evidence" value="ECO:0007669"/>
    <property type="project" value="InterPro"/>
</dbReference>
<dbReference type="GO" id="GO:0006412">
    <property type="term" value="P:translation"/>
    <property type="evidence" value="ECO:0007669"/>
    <property type="project" value="InterPro"/>
</dbReference>
<reference evidence="3 4" key="1">
    <citation type="journal article" date="2018" name="Mol. Biol. Evol.">
        <title>Broad Genomic Sampling Reveals a Smut Pathogenic Ancestry of the Fungal Clade Ustilaginomycotina.</title>
        <authorList>
            <person name="Kijpornyongpan T."/>
            <person name="Mondo S.J."/>
            <person name="Barry K."/>
            <person name="Sandor L."/>
            <person name="Lee J."/>
            <person name="Lipzen A."/>
            <person name="Pangilinan J."/>
            <person name="LaButti K."/>
            <person name="Hainaut M."/>
            <person name="Henrissat B."/>
            <person name="Grigoriev I.V."/>
            <person name="Spatafora J.W."/>
            <person name="Aime M.C."/>
        </authorList>
    </citation>
    <scope>NUCLEOTIDE SEQUENCE [LARGE SCALE GENOMIC DNA]</scope>
    <source>
        <strain evidence="3 4">MCA 3882</strain>
    </source>
</reference>
<sequence length="138" mass="15826">MYSLYELFCIAACSSESAPLRDLIRTTSRLVIDNGGAVRGTQYWGPRRLPQRARRHQQWHTEGDHFLMQFDTNPRVLNTLSSRLRSDPRVVKWTTLKLGERLEQITPRIIHGDSSLQSMSHPLHMGGGLSVEMRNKQA</sequence>
<dbReference type="PANTHER" id="PTHR21011">
    <property type="entry name" value="MITOCHONDRIAL 28S RIBOSOMAL PROTEIN S6"/>
    <property type="match status" value="1"/>
</dbReference>
<evidence type="ECO:0000313" key="3">
    <source>
        <dbReference type="EMBL" id="PWN31487.1"/>
    </source>
</evidence>
<feature type="region of interest" description="Disordered" evidence="2">
    <location>
        <begin position="114"/>
        <end position="138"/>
    </location>
</feature>
<dbReference type="InParanoid" id="A0A316V1R1"/>
<dbReference type="CDD" id="cd15465">
    <property type="entry name" value="bS6_mito"/>
    <property type="match status" value="1"/>
</dbReference>
<dbReference type="Proteomes" id="UP000245771">
    <property type="component" value="Unassembled WGS sequence"/>
</dbReference>
<name>A0A316V1R1_9BASI</name>
<evidence type="ECO:0000256" key="2">
    <source>
        <dbReference type="SAM" id="MobiDB-lite"/>
    </source>
</evidence>
<dbReference type="EMBL" id="KZ819608">
    <property type="protein sequence ID" value="PWN31487.1"/>
    <property type="molecule type" value="Genomic_DNA"/>
</dbReference>
<dbReference type="PANTHER" id="PTHR21011:SF1">
    <property type="entry name" value="SMALL RIBOSOMAL SUBUNIT PROTEIN BS6M"/>
    <property type="match status" value="1"/>
</dbReference>
<keyword evidence="4" id="KW-1185">Reference proteome</keyword>
<dbReference type="AlphaFoldDB" id="A0A316V1R1"/>
<protein>
    <recommendedName>
        <fullName evidence="5">Ribosomal protein S6</fullName>
    </recommendedName>
</protein>
<dbReference type="Gene3D" id="3.30.70.60">
    <property type="match status" value="1"/>
</dbReference>
<proteinExistence type="inferred from homology"/>
<dbReference type="GeneID" id="37018614"/>
<comment type="similarity">
    <text evidence="1">Belongs to the bacterial ribosomal protein bS6 family.</text>
</comment>
<organism evidence="3 4">
    <name type="scientific">Meira miltonrushii</name>
    <dbReference type="NCBI Taxonomy" id="1280837"/>
    <lineage>
        <taxon>Eukaryota</taxon>
        <taxon>Fungi</taxon>
        <taxon>Dikarya</taxon>
        <taxon>Basidiomycota</taxon>
        <taxon>Ustilaginomycotina</taxon>
        <taxon>Exobasidiomycetes</taxon>
        <taxon>Exobasidiales</taxon>
        <taxon>Brachybasidiaceae</taxon>
        <taxon>Meira</taxon>
    </lineage>
</organism>
<dbReference type="GO" id="GO:0070181">
    <property type="term" value="F:small ribosomal subunit rRNA binding"/>
    <property type="evidence" value="ECO:0007669"/>
    <property type="project" value="TreeGrafter"/>
</dbReference>
<dbReference type="STRING" id="1280837.A0A316V1R1"/>
<dbReference type="OrthoDB" id="10259681at2759"/>
<dbReference type="GO" id="GO:0005763">
    <property type="term" value="C:mitochondrial small ribosomal subunit"/>
    <property type="evidence" value="ECO:0007669"/>
    <property type="project" value="TreeGrafter"/>
</dbReference>
<gene>
    <name evidence="3" type="ORF">FA14DRAFT_128081</name>
</gene>
<evidence type="ECO:0000313" key="4">
    <source>
        <dbReference type="Proteomes" id="UP000245771"/>
    </source>
</evidence>
<dbReference type="SUPFAM" id="SSF54995">
    <property type="entry name" value="Ribosomal protein S6"/>
    <property type="match status" value="1"/>
</dbReference>
<dbReference type="RefSeq" id="XP_025351789.1">
    <property type="nucleotide sequence ID" value="XM_025496833.1"/>
</dbReference>
<dbReference type="Pfam" id="PF01250">
    <property type="entry name" value="Ribosomal_S6"/>
    <property type="match status" value="1"/>
</dbReference>
<evidence type="ECO:0008006" key="5">
    <source>
        <dbReference type="Google" id="ProtNLM"/>
    </source>
</evidence>
<accession>A0A316V1R1</accession>
<dbReference type="InterPro" id="IPR000529">
    <property type="entry name" value="Ribosomal_bS6"/>
</dbReference>